<keyword evidence="2" id="KW-0732">Signal</keyword>
<evidence type="ECO:0000256" key="1">
    <source>
        <dbReference type="SAM" id="MobiDB-lite"/>
    </source>
</evidence>
<feature type="region of interest" description="Disordered" evidence="1">
    <location>
        <begin position="227"/>
        <end position="247"/>
    </location>
</feature>
<dbReference type="AlphaFoldDB" id="A0A1H0QG01"/>
<gene>
    <name evidence="3" type="ORF">SAMN04489867_1574</name>
</gene>
<dbReference type="Proteomes" id="UP000199077">
    <property type="component" value="Chromosome I"/>
</dbReference>
<dbReference type="OrthoDB" id="3483420at2"/>
<accession>A0A1H0QG01</accession>
<evidence type="ECO:0000256" key="2">
    <source>
        <dbReference type="SAM" id="SignalP"/>
    </source>
</evidence>
<organism evidence="3 4">
    <name type="scientific">Pedococcus dokdonensis</name>
    <dbReference type="NCBI Taxonomy" id="443156"/>
    <lineage>
        <taxon>Bacteria</taxon>
        <taxon>Bacillati</taxon>
        <taxon>Actinomycetota</taxon>
        <taxon>Actinomycetes</taxon>
        <taxon>Micrococcales</taxon>
        <taxon>Intrasporangiaceae</taxon>
        <taxon>Pedococcus</taxon>
    </lineage>
</organism>
<evidence type="ECO:0000313" key="3">
    <source>
        <dbReference type="EMBL" id="SDP15659.1"/>
    </source>
</evidence>
<feature type="compositionally biased region" description="Low complexity" evidence="1">
    <location>
        <begin position="184"/>
        <end position="210"/>
    </location>
</feature>
<dbReference type="SUPFAM" id="SSF50242">
    <property type="entry name" value="TIMP-like"/>
    <property type="match status" value="1"/>
</dbReference>
<name>A0A1H0QG01_9MICO</name>
<feature type="region of interest" description="Disordered" evidence="1">
    <location>
        <begin position="184"/>
        <end position="215"/>
    </location>
</feature>
<dbReference type="InterPro" id="IPR008993">
    <property type="entry name" value="TIMP-like_OB-fold"/>
</dbReference>
<evidence type="ECO:0000313" key="4">
    <source>
        <dbReference type="Proteomes" id="UP000199077"/>
    </source>
</evidence>
<keyword evidence="4" id="KW-1185">Reference proteome</keyword>
<feature type="signal peptide" evidence="2">
    <location>
        <begin position="1"/>
        <end position="30"/>
    </location>
</feature>
<dbReference type="Gene3D" id="2.40.50.120">
    <property type="match status" value="1"/>
</dbReference>
<dbReference type="PROSITE" id="PS51257">
    <property type="entry name" value="PROKAR_LIPOPROTEIN"/>
    <property type="match status" value="1"/>
</dbReference>
<evidence type="ECO:0008006" key="5">
    <source>
        <dbReference type="Google" id="ProtNLM"/>
    </source>
</evidence>
<reference evidence="4" key="1">
    <citation type="submission" date="2016-10" db="EMBL/GenBank/DDBJ databases">
        <authorList>
            <person name="Varghese N."/>
            <person name="Submissions S."/>
        </authorList>
    </citation>
    <scope>NUCLEOTIDE SEQUENCE [LARGE SCALE GENOMIC DNA]</scope>
    <source>
        <strain evidence="4">DSM 22329</strain>
    </source>
</reference>
<proteinExistence type="predicted"/>
<dbReference type="EMBL" id="LT629711">
    <property type="protein sequence ID" value="SDP15659.1"/>
    <property type="molecule type" value="Genomic_DNA"/>
</dbReference>
<sequence length="247" mass="25117">MRPSGVKRALLLVPVVFAALVVLPSSPAWACSCASATTAEYADRSDVVLRGALEKVDRPAGLQDPSTGSPARSYRFAVTGVYRGSAAPTTWVSSSGDGGSCGLEGMEPGREYVVFAQERGDGLWASLCGGTGPAEPLLVAQVEAVAGAGHAPAPAATVAPHGATPVARPAGSVAPPIGAGDGWSRCSAARPWPSRSPRPWSWSSAGAAAGPRRRHAPDLGVLSALSGQARRTGDSAVSMERRRCPAL</sequence>
<protein>
    <recommendedName>
        <fullName evidence="5">Tissue inhibitor of metalloproteinase</fullName>
    </recommendedName>
</protein>
<dbReference type="RefSeq" id="WP_091783764.1">
    <property type="nucleotide sequence ID" value="NZ_LT629711.1"/>
</dbReference>
<dbReference type="STRING" id="443156.SAMN04489867_1574"/>
<feature type="chain" id="PRO_5009250974" description="Tissue inhibitor of metalloproteinase" evidence="2">
    <location>
        <begin position="31"/>
        <end position="247"/>
    </location>
</feature>